<dbReference type="Proteomes" id="UP001214638">
    <property type="component" value="Unassembled WGS sequence"/>
</dbReference>
<comment type="caution">
    <text evidence="1">The sequence shown here is derived from an EMBL/GenBank/DDBJ whole genome shotgun (WGS) entry which is preliminary data.</text>
</comment>
<protein>
    <submittedName>
        <fullName evidence="1">Uncharacterized protein</fullName>
    </submittedName>
</protein>
<reference evidence="1" key="1">
    <citation type="journal article" date="2023" name="Nat. Microbiol.">
        <title>Babesia duncani multi-omics identifies virulence factors and drug targets.</title>
        <authorList>
            <person name="Singh P."/>
            <person name="Lonardi S."/>
            <person name="Liang Q."/>
            <person name="Vydyam P."/>
            <person name="Khabirova E."/>
            <person name="Fang T."/>
            <person name="Gihaz S."/>
            <person name="Thekkiniath J."/>
            <person name="Munshi M."/>
            <person name="Abel S."/>
            <person name="Ciampossin L."/>
            <person name="Batugedara G."/>
            <person name="Gupta M."/>
            <person name="Lu X.M."/>
            <person name="Lenz T."/>
            <person name="Chakravarty S."/>
            <person name="Cornillot E."/>
            <person name="Hu Y."/>
            <person name="Ma W."/>
            <person name="Gonzalez L.M."/>
            <person name="Sanchez S."/>
            <person name="Estrada K."/>
            <person name="Sanchez-Flores A."/>
            <person name="Montero E."/>
            <person name="Harb O.S."/>
            <person name="Le Roch K.G."/>
            <person name="Mamoun C.B."/>
        </authorList>
    </citation>
    <scope>NUCLEOTIDE SEQUENCE</scope>
    <source>
        <strain evidence="1">WA1</strain>
    </source>
</reference>
<evidence type="ECO:0000313" key="2">
    <source>
        <dbReference type="Proteomes" id="UP001214638"/>
    </source>
</evidence>
<accession>A0AAD9PKS7</accession>
<dbReference type="EMBL" id="JALLKP010000002">
    <property type="protein sequence ID" value="KAK2196277.1"/>
    <property type="molecule type" value="Genomic_DNA"/>
</dbReference>
<name>A0AAD9PKS7_9APIC</name>
<dbReference type="KEGG" id="bdw:94335817"/>
<dbReference type="RefSeq" id="XP_067803119.1">
    <property type="nucleotide sequence ID" value="XM_067946555.1"/>
</dbReference>
<evidence type="ECO:0000313" key="1">
    <source>
        <dbReference type="EMBL" id="KAK2196277.1"/>
    </source>
</evidence>
<sequence length="210" mass="24093">MDKFPPSIISPNFNSEEVLDSIIRRYNDEHDVFYFSLLNDLKDEELKRVVENIRSSKLGLGRPSHAVFLLPWAVQSMLYSSEFYEESNIKTVKQSKNPNRNIKKSLQSVVDRAKAEAELSELLLHLRLTGFSHSKDMCYKFLKEQHALGNKITVVCNSMKHGGESVHYTGEIVMFDTGCNLLLNKVTTRNNKRLPFIFISCSIIQAFKSD</sequence>
<keyword evidence="2" id="KW-1185">Reference proteome</keyword>
<organism evidence="1 2">
    <name type="scientific">Babesia duncani</name>
    <dbReference type="NCBI Taxonomy" id="323732"/>
    <lineage>
        <taxon>Eukaryota</taxon>
        <taxon>Sar</taxon>
        <taxon>Alveolata</taxon>
        <taxon>Apicomplexa</taxon>
        <taxon>Aconoidasida</taxon>
        <taxon>Piroplasmida</taxon>
        <taxon>Babesiidae</taxon>
        <taxon>Babesia</taxon>
    </lineage>
</organism>
<dbReference type="AlphaFoldDB" id="A0AAD9PKS7"/>
<proteinExistence type="predicted"/>
<dbReference type="GeneID" id="94335817"/>
<gene>
    <name evidence="1" type="ORF">BdWA1_001519</name>
</gene>